<feature type="region of interest" description="Disordered" evidence="1">
    <location>
        <begin position="462"/>
        <end position="482"/>
    </location>
</feature>
<name>A0A8T2SNF3_CERRI</name>
<accession>A0A8T2SNF3</accession>
<evidence type="ECO:0000313" key="2">
    <source>
        <dbReference type="EMBL" id="KAH7365184.1"/>
    </source>
</evidence>
<proteinExistence type="predicted"/>
<dbReference type="AlphaFoldDB" id="A0A8T2SNF3"/>
<sequence>MGRCRRHPHHLVVGVCAYCLDERLCALSITEDVMEVGNTAFNVAPSVAPRSNPSIWPETIAASRDAAHRMPQLRTPRSFKQEDVSAETFVVHQSVFSLSPPQHQLGSDSYSPLPIRSPRNHQVLLGNHEFIKGDVPKKKKSSRWPFLHRRKRIDFDSIELVGTSDGHANHVLRSEGAVHDNYMHDSNVYVKKQWRYGLQMPNTCIACENAVASQEDNLSFEKCCRSQLKSSPIAAESRGGHDAPVCKDCLLQSSAARKNHHHCRSSKHKSPCIALLAPGSKATIGLSPLRHETHLDDKDDLLHSSDGGFESGGDPNRSYACYSPSAIHSHRCSRSQSKSCLAEMLVSGPHTSTSSPNINAMNVKNMSFSKDVDSGGSRCKAIARDKLRSPIADFRKHSQDDFHFNEVGGTEHGSPTVGLGGCIYGKGSNNGSLNHFYHTNVSPSFSHCSMYGNLDAHSKYDCPGSSKQAPNSRSRTRRDSVSIECGKTRKVSPLMLSAHDLVSSPRSYKQQSTDQSVPYFYALDDENSGKMLRYLHSDRTHSRGSSSLPSDDDFCANSWFSDREVSKSRKTTAKPRASWKKGVHHPQEYKKEPAFGSHIFAYPTRSWGKALGSMLGIRSKKKHSTKADVVLPSASTDNLQHEADMLQNGSCYMHQGQADDETFSNFIEYGQCNLHPDNYHHHCQRRRPHLSHQTVGAEDMRGRESRTFDCVDDIDRSPRYSFLRKDYSAFSCYFTPPLRSVQAAKQMQGENRNQHIYSNPSPSQLQSNRPSYDIRASKWN</sequence>
<dbReference type="OrthoDB" id="1924480at2759"/>
<evidence type="ECO:0000313" key="3">
    <source>
        <dbReference type="Proteomes" id="UP000825935"/>
    </source>
</evidence>
<dbReference type="Proteomes" id="UP000825935">
    <property type="component" value="Chromosome 18"/>
</dbReference>
<evidence type="ECO:0000256" key="1">
    <source>
        <dbReference type="SAM" id="MobiDB-lite"/>
    </source>
</evidence>
<protein>
    <submittedName>
        <fullName evidence="2">Uncharacterized protein</fullName>
    </submittedName>
</protein>
<feature type="region of interest" description="Disordered" evidence="1">
    <location>
        <begin position="748"/>
        <end position="780"/>
    </location>
</feature>
<feature type="compositionally biased region" description="Polar residues" evidence="1">
    <location>
        <begin position="748"/>
        <end position="770"/>
    </location>
</feature>
<feature type="region of interest" description="Disordered" evidence="1">
    <location>
        <begin position="566"/>
        <end position="585"/>
    </location>
</feature>
<feature type="compositionally biased region" description="Basic residues" evidence="1">
    <location>
        <begin position="568"/>
        <end position="584"/>
    </location>
</feature>
<reference evidence="2" key="1">
    <citation type="submission" date="2021-08" db="EMBL/GenBank/DDBJ databases">
        <title>WGS assembly of Ceratopteris richardii.</title>
        <authorList>
            <person name="Marchant D.B."/>
            <person name="Chen G."/>
            <person name="Jenkins J."/>
            <person name="Shu S."/>
            <person name="Leebens-Mack J."/>
            <person name="Grimwood J."/>
            <person name="Schmutz J."/>
            <person name="Soltis P."/>
            <person name="Soltis D."/>
            <person name="Chen Z.-H."/>
        </authorList>
    </citation>
    <scope>NUCLEOTIDE SEQUENCE</scope>
    <source>
        <strain evidence="2">Whitten #5841</strain>
        <tissue evidence="2">Leaf</tissue>
    </source>
</reference>
<organism evidence="2 3">
    <name type="scientific">Ceratopteris richardii</name>
    <name type="common">Triangle waterfern</name>
    <dbReference type="NCBI Taxonomy" id="49495"/>
    <lineage>
        <taxon>Eukaryota</taxon>
        <taxon>Viridiplantae</taxon>
        <taxon>Streptophyta</taxon>
        <taxon>Embryophyta</taxon>
        <taxon>Tracheophyta</taxon>
        <taxon>Polypodiopsida</taxon>
        <taxon>Polypodiidae</taxon>
        <taxon>Polypodiales</taxon>
        <taxon>Pteridineae</taxon>
        <taxon>Pteridaceae</taxon>
        <taxon>Parkerioideae</taxon>
        <taxon>Ceratopteris</taxon>
    </lineage>
</organism>
<keyword evidence="3" id="KW-1185">Reference proteome</keyword>
<gene>
    <name evidence="2" type="ORF">KP509_18G012800</name>
</gene>
<dbReference type="EMBL" id="CM035423">
    <property type="protein sequence ID" value="KAH7365184.1"/>
    <property type="molecule type" value="Genomic_DNA"/>
</dbReference>
<comment type="caution">
    <text evidence="2">The sequence shown here is derived from an EMBL/GenBank/DDBJ whole genome shotgun (WGS) entry which is preliminary data.</text>
</comment>